<keyword evidence="2" id="KW-0812">Transmembrane</keyword>
<dbReference type="SUPFAM" id="SSF158682">
    <property type="entry name" value="TerB-like"/>
    <property type="match status" value="1"/>
</dbReference>
<feature type="domain" description="J" evidence="3">
    <location>
        <begin position="178"/>
        <end position="242"/>
    </location>
</feature>
<dbReference type="InterPro" id="IPR007791">
    <property type="entry name" value="DjlA_N"/>
</dbReference>
<evidence type="ECO:0000313" key="4">
    <source>
        <dbReference type="EMBL" id="MBK3519356.1"/>
    </source>
</evidence>
<dbReference type="PRINTS" id="PR00625">
    <property type="entry name" value="JDOMAIN"/>
</dbReference>
<dbReference type="InterPro" id="IPR036869">
    <property type="entry name" value="J_dom_sf"/>
</dbReference>
<dbReference type="PANTHER" id="PTHR44360:SF1">
    <property type="entry name" value="DNAJ HOMOLOG SUBFAMILY B MEMBER 9"/>
    <property type="match status" value="1"/>
</dbReference>
<dbReference type="EMBL" id="JAENRR010000063">
    <property type="protein sequence ID" value="MBK3519356.1"/>
    <property type="molecule type" value="Genomic_DNA"/>
</dbReference>
<dbReference type="PANTHER" id="PTHR44360">
    <property type="entry name" value="DNAJ HOMOLOG SUBFAMILY B MEMBER 9"/>
    <property type="match status" value="1"/>
</dbReference>
<name>A0ABS1HP37_9BACT</name>
<protein>
    <submittedName>
        <fullName evidence="4">TerB family tellurite resistance protein</fullName>
    </submittedName>
</protein>
<dbReference type="PROSITE" id="PS50076">
    <property type="entry name" value="DNAJ_2"/>
    <property type="match status" value="1"/>
</dbReference>
<dbReference type="Pfam" id="PF00226">
    <property type="entry name" value="DnaJ"/>
    <property type="match status" value="1"/>
</dbReference>
<dbReference type="Gene3D" id="1.10.287.110">
    <property type="entry name" value="DnaJ domain"/>
    <property type="match status" value="1"/>
</dbReference>
<dbReference type="Gene3D" id="1.10.3680.10">
    <property type="entry name" value="TerB-like"/>
    <property type="match status" value="1"/>
</dbReference>
<proteinExistence type="predicted"/>
<accession>A0ABS1HP37</accession>
<dbReference type="Proteomes" id="UP000605676">
    <property type="component" value="Unassembled WGS sequence"/>
</dbReference>
<dbReference type="RefSeq" id="WP_200466574.1">
    <property type="nucleotide sequence ID" value="NZ_JAENRR010000063.1"/>
</dbReference>
<reference evidence="4 5" key="1">
    <citation type="submission" date="2021-01" db="EMBL/GenBank/DDBJ databases">
        <title>Carboxyliciviraga sp.nov., isolated from coastal sediments.</title>
        <authorList>
            <person name="Lu D."/>
            <person name="Zhang T."/>
        </authorList>
    </citation>
    <scope>NUCLEOTIDE SEQUENCE [LARGE SCALE GENOMIC DNA]</scope>
    <source>
        <strain evidence="4 5">N1Y132</strain>
    </source>
</reference>
<keyword evidence="5" id="KW-1185">Reference proteome</keyword>
<dbReference type="Pfam" id="PF05099">
    <property type="entry name" value="TerB"/>
    <property type="match status" value="1"/>
</dbReference>
<keyword evidence="2" id="KW-1133">Transmembrane helix</keyword>
<keyword evidence="1" id="KW-0143">Chaperone</keyword>
<feature type="transmembrane region" description="Helical" evidence="2">
    <location>
        <begin position="12"/>
        <end position="31"/>
    </location>
</feature>
<evidence type="ECO:0000313" key="5">
    <source>
        <dbReference type="Proteomes" id="UP000605676"/>
    </source>
</evidence>
<keyword evidence="2" id="KW-0472">Membrane</keyword>
<dbReference type="SMART" id="SM00271">
    <property type="entry name" value="DnaJ"/>
    <property type="match status" value="1"/>
</dbReference>
<dbReference type="InterPro" id="IPR029024">
    <property type="entry name" value="TerB-like"/>
</dbReference>
<comment type="caution">
    <text evidence="4">The sequence shown here is derived from an EMBL/GenBank/DDBJ whole genome shotgun (WGS) entry which is preliminary data.</text>
</comment>
<organism evidence="4 5">
    <name type="scientific">Carboxylicivirga marina</name>
    <dbReference type="NCBI Taxonomy" id="2800988"/>
    <lineage>
        <taxon>Bacteria</taxon>
        <taxon>Pseudomonadati</taxon>
        <taxon>Bacteroidota</taxon>
        <taxon>Bacteroidia</taxon>
        <taxon>Marinilabiliales</taxon>
        <taxon>Marinilabiliaceae</taxon>
        <taxon>Carboxylicivirga</taxon>
    </lineage>
</organism>
<dbReference type="SUPFAM" id="SSF46565">
    <property type="entry name" value="Chaperone J-domain"/>
    <property type="match status" value="1"/>
</dbReference>
<feature type="transmembrane region" description="Helical" evidence="2">
    <location>
        <begin position="52"/>
        <end position="68"/>
    </location>
</feature>
<dbReference type="InterPro" id="IPR001623">
    <property type="entry name" value="DnaJ_domain"/>
</dbReference>
<evidence type="ECO:0000256" key="2">
    <source>
        <dbReference type="SAM" id="Phobius"/>
    </source>
</evidence>
<dbReference type="CDD" id="cd06257">
    <property type="entry name" value="DnaJ"/>
    <property type="match status" value="1"/>
</dbReference>
<evidence type="ECO:0000259" key="3">
    <source>
        <dbReference type="PROSITE" id="PS50076"/>
    </source>
</evidence>
<sequence>MGLLGSFLGASIGWWTIGPIGAIMGLVFGHLSEEQASFVNGKKQTSQQQARSGFLATLLILVAAVMKADGRVLKSELDYVKRSLVATFGEVEAGKALIMLRDILNQDISVDDVLHQAHRNINYSSKVQLMHLLFGIALADGKVTADEQRFLHHIASGLGISNQDFDSVSSMFIKSSSSAYKTLEVSKEATDDEVKKAYKKMAVRFHPDKVAHLGDDIRKDAEYQFKKINDAYMQIKKERGLK</sequence>
<dbReference type="InterPro" id="IPR051948">
    <property type="entry name" value="Hsp70_co-chaperone_J-domain"/>
</dbReference>
<evidence type="ECO:0000256" key="1">
    <source>
        <dbReference type="ARBA" id="ARBA00023186"/>
    </source>
</evidence>
<gene>
    <name evidence="4" type="ORF">JIV24_18560</name>
</gene>